<proteinExistence type="predicted"/>
<protein>
    <submittedName>
        <fullName evidence="1">Uncharacterized protein</fullName>
    </submittedName>
</protein>
<evidence type="ECO:0000313" key="1">
    <source>
        <dbReference type="EMBL" id="TFK61800.1"/>
    </source>
</evidence>
<reference evidence="1 2" key="1">
    <citation type="journal article" date="2019" name="Nat. Ecol. Evol.">
        <title>Megaphylogeny resolves global patterns of mushroom evolution.</title>
        <authorList>
            <person name="Varga T."/>
            <person name="Krizsan K."/>
            <person name="Foldi C."/>
            <person name="Dima B."/>
            <person name="Sanchez-Garcia M."/>
            <person name="Sanchez-Ramirez S."/>
            <person name="Szollosi G.J."/>
            <person name="Szarkandi J.G."/>
            <person name="Papp V."/>
            <person name="Albert L."/>
            <person name="Andreopoulos W."/>
            <person name="Angelini C."/>
            <person name="Antonin V."/>
            <person name="Barry K.W."/>
            <person name="Bougher N.L."/>
            <person name="Buchanan P."/>
            <person name="Buyck B."/>
            <person name="Bense V."/>
            <person name="Catcheside P."/>
            <person name="Chovatia M."/>
            <person name="Cooper J."/>
            <person name="Damon W."/>
            <person name="Desjardin D."/>
            <person name="Finy P."/>
            <person name="Geml J."/>
            <person name="Haridas S."/>
            <person name="Hughes K."/>
            <person name="Justo A."/>
            <person name="Karasinski D."/>
            <person name="Kautmanova I."/>
            <person name="Kiss B."/>
            <person name="Kocsube S."/>
            <person name="Kotiranta H."/>
            <person name="LaButti K.M."/>
            <person name="Lechner B.E."/>
            <person name="Liimatainen K."/>
            <person name="Lipzen A."/>
            <person name="Lukacs Z."/>
            <person name="Mihaltcheva S."/>
            <person name="Morgado L.N."/>
            <person name="Niskanen T."/>
            <person name="Noordeloos M.E."/>
            <person name="Ohm R.A."/>
            <person name="Ortiz-Santana B."/>
            <person name="Ovrebo C."/>
            <person name="Racz N."/>
            <person name="Riley R."/>
            <person name="Savchenko A."/>
            <person name="Shiryaev A."/>
            <person name="Soop K."/>
            <person name="Spirin V."/>
            <person name="Szebenyi C."/>
            <person name="Tomsovsky M."/>
            <person name="Tulloss R.E."/>
            <person name="Uehling J."/>
            <person name="Grigoriev I.V."/>
            <person name="Vagvolgyi C."/>
            <person name="Papp T."/>
            <person name="Martin F.M."/>
            <person name="Miettinen O."/>
            <person name="Hibbett D.S."/>
            <person name="Nagy L.G."/>
        </authorList>
    </citation>
    <scope>NUCLEOTIDE SEQUENCE [LARGE SCALE GENOMIC DNA]</scope>
    <source>
        <strain evidence="1 2">NL-1719</strain>
    </source>
</reference>
<organism evidence="1 2">
    <name type="scientific">Pluteus cervinus</name>
    <dbReference type="NCBI Taxonomy" id="181527"/>
    <lineage>
        <taxon>Eukaryota</taxon>
        <taxon>Fungi</taxon>
        <taxon>Dikarya</taxon>
        <taxon>Basidiomycota</taxon>
        <taxon>Agaricomycotina</taxon>
        <taxon>Agaricomycetes</taxon>
        <taxon>Agaricomycetidae</taxon>
        <taxon>Agaricales</taxon>
        <taxon>Pluteineae</taxon>
        <taxon>Pluteaceae</taxon>
        <taxon>Pluteus</taxon>
    </lineage>
</organism>
<dbReference type="Proteomes" id="UP000308600">
    <property type="component" value="Unassembled WGS sequence"/>
</dbReference>
<gene>
    <name evidence="1" type="ORF">BDN72DRAFT_423785</name>
</gene>
<sequence length="483" mass="55024">MHPANILPVEVWMKVFRHISDLESGSSTCSLDSLLKNLMFASRSFYNLFRPLFWETFSLDFTGSNRDSSLDKVSMVIREPWLGACVRHLKLRVALLGAGFTRNGIWSSDLADQDIFPDFAFTLIPLLTQVYTVTLDFGRTNPVESFCRYSPFLDIWVHLCRTIRVLDVQLPPTSLPILSEAFQNTKPILLQELSLHLLRDDSNTFSIEDSQKDITHIMDVIRPSLHTLSIKSAVLGGQILPALGQLPKLKNFAFHVSNTKSDNVTFYHEFLERQESTLTHFSLFSDFTCSDASSFWFPTESRRTNKLPGLTTILINSTSPLPQLTAYASTLTTLIIAPSKHWALSYRQVNALVTGISTSLHGGVLQNLYLKVDSLVPEQFDLFSTHLTRLRSLTLQYTFLLETSFQWRGYPPGGFRMNMIKRRYPDWHLGSIDLVQYNGTTRKYMRDQSLIEVLTTCIPSAKHIPLDPSTFMRRHGLSNVEPF</sequence>
<dbReference type="EMBL" id="ML208627">
    <property type="protein sequence ID" value="TFK61800.1"/>
    <property type="molecule type" value="Genomic_DNA"/>
</dbReference>
<name>A0ACD3A7Y4_9AGAR</name>
<evidence type="ECO:0000313" key="2">
    <source>
        <dbReference type="Proteomes" id="UP000308600"/>
    </source>
</evidence>
<keyword evidence="2" id="KW-1185">Reference proteome</keyword>
<accession>A0ACD3A7Y4</accession>